<protein>
    <recommendedName>
        <fullName evidence="1">Cupin type-2 domain-containing protein</fullName>
    </recommendedName>
</protein>
<dbReference type="Proteomes" id="UP000053372">
    <property type="component" value="Unassembled WGS sequence"/>
</dbReference>
<comment type="caution">
    <text evidence="2">The sequence shown here is derived from an EMBL/GenBank/DDBJ whole genome shotgun (WGS) entry which is preliminary data.</text>
</comment>
<dbReference type="SUPFAM" id="SSF51182">
    <property type="entry name" value="RmlC-like cupins"/>
    <property type="match status" value="1"/>
</dbReference>
<sequence length="162" mass="17842">MSKGLVISSNKGRRYEYAPNEQITFMLSGADTFGQLDLAENEFGYLGGLPIHIHLQQDEIHYILKGQLRYQIGEETFETKSGDCVYIPKGTPHAWINLQQETARIIAILTPGGSEGFFQTMSSLPAEKTDSQSLAKLAEDYGTEIVGPPLAVSLGLLENNLH</sequence>
<feature type="domain" description="Cupin type-2" evidence="1">
    <location>
        <begin position="50"/>
        <end position="108"/>
    </location>
</feature>
<gene>
    <name evidence="2" type="ORF">BC008_04645</name>
</gene>
<evidence type="ECO:0000313" key="3">
    <source>
        <dbReference type="Proteomes" id="UP000053372"/>
    </source>
</evidence>
<dbReference type="EMBL" id="LMTZ01000019">
    <property type="protein sequence ID" value="KST69593.1"/>
    <property type="molecule type" value="Genomic_DNA"/>
</dbReference>
<dbReference type="RefSeq" id="WP_027843192.1">
    <property type="nucleotide sequence ID" value="NZ_LMTZ01000019.1"/>
</dbReference>
<name>A0A0V7ZYG8_9CYAN</name>
<dbReference type="AlphaFoldDB" id="A0A0V7ZYG8"/>
<dbReference type="InterPro" id="IPR011051">
    <property type="entry name" value="RmlC_Cupin_sf"/>
</dbReference>
<dbReference type="PANTHER" id="PTHR36440:SF1">
    <property type="entry name" value="PUTATIVE (AFU_ORTHOLOGUE AFUA_8G07350)-RELATED"/>
    <property type="match status" value="1"/>
</dbReference>
<evidence type="ECO:0000313" key="2">
    <source>
        <dbReference type="EMBL" id="KST69593.1"/>
    </source>
</evidence>
<dbReference type="InterPro" id="IPR013096">
    <property type="entry name" value="Cupin_2"/>
</dbReference>
<keyword evidence="3" id="KW-1185">Reference proteome</keyword>
<dbReference type="OrthoDB" id="486897at2"/>
<dbReference type="PANTHER" id="PTHR36440">
    <property type="entry name" value="PUTATIVE (AFU_ORTHOLOGUE AFUA_8G07350)-RELATED"/>
    <property type="match status" value="1"/>
</dbReference>
<evidence type="ECO:0000259" key="1">
    <source>
        <dbReference type="Pfam" id="PF07883"/>
    </source>
</evidence>
<dbReference type="Pfam" id="PF07883">
    <property type="entry name" value="Cupin_2"/>
    <property type="match status" value="1"/>
</dbReference>
<dbReference type="Gene3D" id="2.60.120.10">
    <property type="entry name" value="Jelly Rolls"/>
    <property type="match status" value="1"/>
</dbReference>
<reference evidence="2 3" key="1">
    <citation type="journal article" date="2015" name="Genome Announc.">
        <title>Draft Genome of the Euendolithic (true boring) Cyanobacterium Mastigocoleus testarum strain BC008.</title>
        <authorList>
            <person name="Guida B.S."/>
            <person name="Garcia-Pichel F."/>
        </authorList>
    </citation>
    <scope>NUCLEOTIDE SEQUENCE [LARGE SCALE GENOMIC DNA]</scope>
    <source>
        <strain evidence="2 3">BC008</strain>
    </source>
</reference>
<accession>A0A0V7ZYG8</accession>
<organism evidence="2 3">
    <name type="scientific">Mastigocoleus testarum BC008</name>
    <dbReference type="NCBI Taxonomy" id="371196"/>
    <lineage>
        <taxon>Bacteria</taxon>
        <taxon>Bacillati</taxon>
        <taxon>Cyanobacteriota</taxon>
        <taxon>Cyanophyceae</taxon>
        <taxon>Nostocales</taxon>
        <taxon>Hapalosiphonaceae</taxon>
        <taxon>Mastigocoleus</taxon>
    </lineage>
</organism>
<dbReference type="InterPro" id="IPR053146">
    <property type="entry name" value="QDO-like"/>
</dbReference>
<proteinExistence type="predicted"/>
<dbReference type="InterPro" id="IPR014710">
    <property type="entry name" value="RmlC-like_jellyroll"/>
</dbReference>